<dbReference type="SUPFAM" id="SSF51735">
    <property type="entry name" value="NAD(P)-binding Rossmann-fold domains"/>
    <property type="match status" value="1"/>
</dbReference>
<dbReference type="CDD" id="cd05233">
    <property type="entry name" value="SDR_c"/>
    <property type="match status" value="1"/>
</dbReference>
<protein>
    <submittedName>
        <fullName evidence="4">SDR family NAD(P)-dependent oxidoreductase</fullName>
    </submittedName>
</protein>
<dbReference type="PANTHER" id="PTHR44196">
    <property type="entry name" value="DEHYDROGENASE/REDUCTASE SDR FAMILY MEMBER 7B"/>
    <property type="match status" value="1"/>
</dbReference>
<feature type="domain" description="Ketoreductase" evidence="3">
    <location>
        <begin position="2"/>
        <end position="177"/>
    </location>
</feature>
<accession>A0ABR6VHC9</accession>
<keyword evidence="5" id="KW-1185">Reference proteome</keyword>
<dbReference type="SMART" id="SM00822">
    <property type="entry name" value="PKS_KR"/>
    <property type="match status" value="1"/>
</dbReference>
<dbReference type="InterPro" id="IPR002347">
    <property type="entry name" value="SDR_fam"/>
</dbReference>
<dbReference type="PANTHER" id="PTHR44196:SF2">
    <property type="entry name" value="SHORT-CHAIN DEHYDROGENASE-RELATED"/>
    <property type="match status" value="1"/>
</dbReference>
<sequence>MQIAIITGASSGLGRQCTAYADRQGLDEIWLLARRRDRLEEVAAGLTTQARVIALDLTEEASWNELDELIQAARPDIACVIHAAGFGRIGPTADLTTQGQLAMIRIHCEASLALTKSVVPYMQRGARLVFISSVAAFLPIPYFNVYAAAKAFLLRYSRALRQELQPRGISVTAVCPYWVGDTEFVSAARQEGGSRYFPRLFLPSKSAAVMQEVWRDIEARRELSVPGWQAKLIRLASGLLPQRVMLWFCRLFA</sequence>
<proteinExistence type="inferred from homology"/>
<evidence type="ECO:0000256" key="2">
    <source>
        <dbReference type="ARBA" id="ARBA00023002"/>
    </source>
</evidence>
<dbReference type="PRINTS" id="PR00081">
    <property type="entry name" value="GDHRDH"/>
</dbReference>
<evidence type="ECO:0000256" key="1">
    <source>
        <dbReference type="ARBA" id="ARBA00006484"/>
    </source>
</evidence>
<comment type="similarity">
    <text evidence="1">Belongs to the short-chain dehydrogenases/reductases (SDR) family.</text>
</comment>
<keyword evidence="2" id="KW-0560">Oxidoreductase</keyword>
<evidence type="ECO:0000313" key="4">
    <source>
        <dbReference type="EMBL" id="MBC3536122.1"/>
    </source>
</evidence>
<dbReference type="EMBL" id="JACOGK010000005">
    <property type="protein sequence ID" value="MBC3536122.1"/>
    <property type="molecule type" value="Genomic_DNA"/>
</dbReference>
<comment type="caution">
    <text evidence="4">The sequence shown here is derived from an EMBL/GenBank/DDBJ whole genome shotgun (WGS) entry which is preliminary data.</text>
</comment>
<gene>
    <name evidence="4" type="ORF">H8J70_02465</name>
</gene>
<dbReference type="RefSeq" id="WP_186502278.1">
    <property type="nucleotide sequence ID" value="NZ_JACOGK010000005.1"/>
</dbReference>
<dbReference type="PROSITE" id="PS00061">
    <property type="entry name" value="ADH_SHORT"/>
    <property type="match status" value="1"/>
</dbReference>
<dbReference type="InterPro" id="IPR036291">
    <property type="entry name" value="NAD(P)-bd_dom_sf"/>
</dbReference>
<organism evidence="4 5">
    <name type="scientific">Megasphaera hominis</name>
    <dbReference type="NCBI Taxonomy" id="159836"/>
    <lineage>
        <taxon>Bacteria</taxon>
        <taxon>Bacillati</taxon>
        <taxon>Bacillota</taxon>
        <taxon>Negativicutes</taxon>
        <taxon>Veillonellales</taxon>
        <taxon>Veillonellaceae</taxon>
        <taxon>Megasphaera</taxon>
    </lineage>
</organism>
<reference evidence="4 5" key="1">
    <citation type="submission" date="2020-08" db="EMBL/GenBank/DDBJ databases">
        <authorList>
            <person name="Liu C."/>
            <person name="Sun Q."/>
        </authorList>
    </citation>
    <scope>NUCLEOTIDE SEQUENCE [LARGE SCALE GENOMIC DNA]</scope>
    <source>
        <strain evidence="4 5">NSJ-59</strain>
    </source>
</reference>
<dbReference type="Proteomes" id="UP000606870">
    <property type="component" value="Unassembled WGS sequence"/>
</dbReference>
<name>A0ABR6VHC9_9FIRM</name>
<dbReference type="Pfam" id="PF00106">
    <property type="entry name" value="adh_short"/>
    <property type="match status" value="1"/>
</dbReference>
<evidence type="ECO:0000259" key="3">
    <source>
        <dbReference type="SMART" id="SM00822"/>
    </source>
</evidence>
<dbReference type="InterPro" id="IPR020904">
    <property type="entry name" value="Sc_DH/Rdtase_CS"/>
</dbReference>
<dbReference type="Gene3D" id="3.40.50.720">
    <property type="entry name" value="NAD(P)-binding Rossmann-like Domain"/>
    <property type="match status" value="1"/>
</dbReference>
<evidence type="ECO:0000313" key="5">
    <source>
        <dbReference type="Proteomes" id="UP000606870"/>
    </source>
</evidence>
<dbReference type="InterPro" id="IPR057326">
    <property type="entry name" value="KR_dom"/>
</dbReference>